<name>A0A2M6XBR7_9BACT</name>
<dbReference type="AlphaFoldDB" id="A0A2M6XBR7"/>
<evidence type="ECO:0000313" key="2">
    <source>
        <dbReference type="Proteomes" id="UP000231214"/>
    </source>
</evidence>
<accession>A0A2M6XBR7</accession>
<comment type="caution">
    <text evidence="1">The sequence shown here is derived from an EMBL/GenBank/DDBJ whole genome shotgun (WGS) entry which is preliminary data.</text>
</comment>
<sequence length="77" mass="8673">MPGFDQTGPAGIGPQTGRGFGPCGFGLGWRRHFGPGRGMGRYFGWRWPQTDEEKKQSLGEYKKALQEELEDVEKELK</sequence>
<dbReference type="EMBL" id="PEZK01000004">
    <property type="protein sequence ID" value="PIU02449.1"/>
    <property type="molecule type" value="Genomic_DNA"/>
</dbReference>
<evidence type="ECO:0000313" key="1">
    <source>
        <dbReference type="EMBL" id="PIU02449.1"/>
    </source>
</evidence>
<protein>
    <submittedName>
        <fullName evidence="1">Cytoplasmic protein</fullName>
    </submittedName>
</protein>
<dbReference type="Pfam" id="PF17253">
    <property type="entry name" value="DUF5320"/>
    <property type="match status" value="1"/>
</dbReference>
<proteinExistence type="predicted"/>
<organism evidence="1 2">
    <name type="scientific">Candidatus Shapirobacteria bacterium CG09_land_8_20_14_0_10_49_15</name>
    <dbReference type="NCBI Taxonomy" id="1974482"/>
    <lineage>
        <taxon>Bacteria</taxon>
        <taxon>Candidatus Shapironibacteriota</taxon>
    </lineage>
</organism>
<reference evidence="2" key="1">
    <citation type="submission" date="2017-09" db="EMBL/GenBank/DDBJ databases">
        <title>Depth-based differentiation of microbial function through sediment-hosted aquifers and enrichment of novel symbionts in the deep terrestrial subsurface.</title>
        <authorList>
            <person name="Probst A.J."/>
            <person name="Ladd B."/>
            <person name="Jarett J.K."/>
            <person name="Geller-Mcgrath D.E."/>
            <person name="Sieber C.M.K."/>
            <person name="Emerson J.B."/>
            <person name="Anantharaman K."/>
            <person name="Thomas B.C."/>
            <person name="Malmstrom R."/>
            <person name="Stieglmeier M."/>
            <person name="Klingl A."/>
            <person name="Woyke T."/>
            <person name="Ryan C.M."/>
            <person name="Banfield J.F."/>
        </authorList>
    </citation>
    <scope>NUCLEOTIDE SEQUENCE [LARGE SCALE GENOMIC DNA]</scope>
</reference>
<dbReference type="Proteomes" id="UP000231214">
    <property type="component" value="Unassembled WGS sequence"/>
</dbReference>
<dbReference type="InterPro" id="IPR035205">
    <property type="entry name" value="DUF5320"/>
</dbReference>
<gene>
    <name evidence="1" type="ORF">COT66_00245</name>
</gene>